<dbReference type="Proteomes" id="UP000075476">
    <property type="component" value="Unassembled WGS sequence"/>
</dbReference>
<gene>
    <name evidence="5" type="ORF">AT268_33025</name>
</gene>
<evidence type="ECO:0000256" key="2">
    <source>
        <dbReference type="ARBA" id="ARBA00022741"/>
    </source>
</evidence>
<dbReference type="Gene3D" id="3.40.50.300">
    <property type="entry name" value="P-loop containing nucleotide triphosphate hydrolases"/>
    <property type="match status" value="1"/>
</dbReference>
<name>A0A9X0MKB5_BACCE</name>
<dbReference type="Pfam" id="PF00437">
    <property type="entry name" value="T2SSE"/>
    <property type="match status" value="1"/>
</dbReference>
<evidence type="ECO:0000313" key="6">
    <source>
        <dbReference type="Proteomes" id="UP000075476"/>
    </source>
</evidence>
<sequence>MKEQTKVMRLDTKEQGLIELLRKEGVGPLTRLLEMALNNPDTYNDERMKNEEYVKTLRNGKWIRSILKNETFLLENLDSCDYLLSVQIEEIKKAIQENKNIVITGTTGVGKTVLLNALFNYQLERFPERKSVVIENYPEISSNIDFENNKILIRDDGDFSMRSLRFLQDSNQPSRLIVGELMADEDFLAVTSGLQGGSSILTTSARNFELRMLNRLRAMPNTEKQIETLYGMSFLEIHMSKDSEGQRIVDIKEECIRHE</sequence>
<proteinExistence type="inferred from homology"/>
<evidence type="ECO:0000256" key="1">
    <source>
        <dbReference type="ARBA" id="ARBA00006611"/>
    </source>
</evidence>
<keyword evidence="3" id="KW-0067">ATP-binding</keyword>
<feature type="domain" description="Bacterial type II secretion system protein E" evidence="4">
    <location>
        <begin position="67"/>
        <end position="228"/>
    </location>
</feature>
<dbReference type="PANTHER" id="PTHR30258">
    <property type="entry name" value="TYPE II SECRETION SYSTEM PROTEIN GSPE-RELATED"/>
    <property type="match status" value="1"/>
</dbReference>
<organism evidence="5 6">
    <name type="scientific">Bacillus cereus</name>
    <dbReference type="NCBI Taxonomy" id="1396"/>
    <lineage>
        <taxon>Bacteria</taxon>
        <taxon>Bacillati</taxon>
        <taxon>Bacillota</taxon>
        <taxon>Bacilli</taxon>
        <taxon>Bacillales</taxon>
        <taxon>Bacillaceae</taxon>
        <taxon>Bacillus</taxon>
        <taxon>Bacillus cereus group</taxon>
    </lineage>
</organism>
<dbReference type="PANTHER" id="PTHR30258:SF3">
    <property type="entry name" value="SLL1921 PROTEIN"/>
    <property type="match status" value="1"/>
</dbReference>
<comment type="similarity">
    <text evidence="1">Belongs to the GSP E family.</text>
</comment>
<evidence type="ECO:0000259" key="4">
    <source>
        <dbReference type="Pfam" id="PF00437"/>
    </source>
</evidence>
<keyword evidence="2" id="KW-0547">Nucleotide-binding</keyword>
<dbReference type="AlphaFoldDB" id="A0A9X0MKB5"/>
<dbReference type="SUPFAM" id="SSF52540">
    <property type="entry name" value="P-loop containing nucleoside triphosphate hydrolases"/>
    <property type="match status" value="1"/>
</dbReference>
<dbReference type="GO" id="GO:0005886">
    <property type="term" value="C:plasma membrane"/>
    <property type="evidence" value="ECO:0007669"/>
    <property type="project" value="TreeGrafter"/>
</dbReference>
<dbReference type="GO" id="GO:0005524">
    <property type="term" value="F:ATP binding"/>
    <property type="evidence" value="ECO:0007669"/>
    <property type="project" value="UniProtKB-KW"/>
</dbReference>
<evidence type="ECO:0000256" key="3">
    <source>
        <dbReference type="ARBA" id="ARBA00022840"/>
    </source>
</evidence>
<dbReference type="RefSeq" id="WP_061662643.1">
    <property type="nucleotide sequence ID" value="NZ_LOMO01000001.1"/>
</dbReference>
<accession>A0A9X0MKB5</accession>
<dbReference type="InterPro" id="IPR001482">
    <property type="entry name" value="T2SS/T4SS_dom"/>
</dbReference>
<protein>
    <recommendedName>
        <fullName evidence="4">Bacterial type II secretion system protein E domain-containing protein</fullName>
    </recommendedName>
</protein>
<comment type="caution">
    <text evidence="5">The sequence shown here is derived from an EMBL/GenBank/DDBJ whole genome shotgun (WGS) entry which is preliminary data.</text>
</comment>
<dbReference type="InterPro" id="IPR027417">
    <property type="entry name" value="P-loop_NTPase"/>
</dbReference>
<dbReference type="EMBL" id="LOMO01000001">
    <property type="protein sequence ID" value="KXY51308.1"/>
    <property type="molecule type" value="Genomic_DNA"/>
</dbReference>
<evidence type="ECO:0000313" key="5">
    <source>
        <dbReference type="EMBL" id="KXY51308.1"/>
    </source>
</evidence>
<reference evidence="5 6" key="1">
    <citation type="submission" date="2015-12" db="EMBL/GenBank/DDBJ databases">
        <title>Bacillus cereus Group isolate.</title>
        <authorList>
            <person name="Kovac J."/>
        </authorList>
    </citation>
    <scope>NUCLEOTIDE SEQUENCE [LARGE SCALE GENOMIC DNA]</scope>
    <source>
        <strain evidence="5 6">FSL K6-0073</strain>
    </source>
</reference>
<dbReference type="GO" id="GO:0016887">
    <property type="term" value="F:ATP hydrolysis activity"/>
    <property type="evidence" value="ECO:0007669"/>
    <property type="project" value="TreeGrafter"/>
</dbReference>